<dbReference type="Proteomes" id="UP000053989">
    <property type="component" value="Unassembled WGS sequence"/>
</dbReference>
<dbReference type="EMBL" id="KN822144">
    <property type="protein sequence ID" value="KIM54907.1"/>
    <property type="molecule type" value="Genomic_DNA"/>
</dbReference>
<dbReference type="InParanoid" id="A0A0C2ZQL3"/>
<evidence type="ECO:0000313" key="1">
    <source>
        <dbReference type="EMBL" id="KIM54907.1"/>
    </source>
</evidence>
<organism evidence="1 2">
    <name type="scientific">Scleroderma citrinum Foug A</name>
    <dbReference type="NCBI Taxonomy" id="1036808"/>
    <lineage>
        <taxon>Eukaryota</taxon>
        <taxon>Fungi</taxon>
        <taxon>Dikarya</taxon>
        <taxon>Basidiomycota</taxon>
        <taxon>Agaricomycotina</taxon>
        <taxon>Agaricomycetes</taxon>
        <taxon>Agaricomycetidae</taxon>
        <taxon>Boletales</taxon>
        <taxon>Sclerodermatineae</taxon>
        <taxon>Sclerodermataceae</taxon>
        <taxon>Scleroderma</taxon>
    </lineage>
</organism>
<dbReference type="STRING" id="1036808.A0A0C2ZQL3"/>
<accession>A0A0C2ZQL3</accession>
<keyword evidence="2" id="KW-1185">Reference proteome</keyword>
<feature type="non-terminal residue" evidence="1">
    <location>
        <position position="1"/>
    </location>
</feature>
<dbReference type="Gene3D" id="3.40.640.10">
    <property type="entry name" value="Type I PLP-dependent aspartate aminotransferase-like (Major domain)"/>
    <property type="match status" value="1"/>
</dbReference>
<sequence length="84" mass="9373">PWKRLAKRPGAVLKHWHAVPTLEDNTFCLAYNLDGLLPSSKTQLVAILASSNIPGSIIPAEDVVRALRKRARELMIQKMRVSVD</sequence>
<dbReference type="HOGENOM" id="CLU_2533774_0_0_1"/>
<evidence type="ECO:0000313" key="2">
    <source>
        <dbReference type="Proteomes" id="UP000053989"/>
    </source>
</evidence>
<protein>
    <submittedName>
        <fullName evidence="1">Uncharacterized protein</fullName>
    </submittedName>
</protein>
<gene>
    <name evidence="1" type="ORF">SCLCIDRAFT_135749</name>
</gene>
<reference evidence="1 2" key="1">
    <citation type="submission" date="2014-04" db="EMBL/GenBank/DDBJ databases">
        <authorList>
            <consortium name="DOE Joint Genome Institute"/>
            <person name="Kuo A."/>
            <person name="Kohler A."/>
            <person name="Nagy L.G."/>
            <person name="Floudas D."/>
            <person name="Copeland A."/>
            <person name="Barry K.W."/>
            <person name="Cichocki N."/>
            <person name="Veneault-Fourrey C."/>
            <person name="LaButti K."/>
            <person name="Lindquist E.A."/>
            <person name="Lipzen A."/>
            <person name="Lundell T."/>
            <person name="Morin E."/>
            <person name="Murat C."/>
            <person name="Sun H."/>
            <person name="Tunlid A."/>
            <person name="Henrissat B."/>
            <person name="Grigoriev I.V."/>
            <person name="Hibbett D.S."/>
            <person name="Martin F."/>
            <person name="Nordberg H.P."/>
            <person name="Cantor M.N."/>
            <person name="Hua S.X."/>
        </authorList>
    </citation>
    <scope>NUCLEOTIDE SEQUENCE [LARGE SCALE GENOMIC DNA]</scope>
    <source>
        <strain evidence="1 2">Foug A</strain>
    </source>
</reference>
<dbReference type="InterPro" id="IPR015421">
    <property type="entry name" value="PyrdxlP-dep_Trfase_major"/>
</dbReference>
<dbReference type="OrthoDB" id="420046at2759"/>
<proteinExistence type="predicted"/>
<reference evidence="2" key="2">
    <citation type="submission" date="2015-01" db="EMBL/GenBank/DDBJ databases">
        <title>Evolutionary Origins and Diversification of the Mycorrhizal Mutualists.</title>
        <authorList>
            <consortium name="DOE Joint Genome Institute"/>
            <consortium name="Mycorrhizal Genomics Consortium"/>
            <person name="Kohler A."/>
            <person name="Kuo A."/>
            <person name="Nagy L.G."/>
            <person name="Floudas D."/>
            <person name="Copeland A."/>
            <person name="Barry K.W."/>
            <person name="Cichocki N."/>
            <person name="Veneault-Fourrey C."/>
            <person name="LaButti K."/>
            <person name="Lindquist E.A."/>
            <person name="Lipzen A."/>
            <person name="Lundell T."/>
            <person name="Morin E."/>
            <person name="Murat C."/>
            <person name="Riley R."/>
            <person name="Ohm R."/>
            <person name="Sun H."/>
            <person name="Tunlid A."/>
            <person name="Henrissat B."/>
            <person name="Grigoriev I.V."/>
            <person name="Hibbett D.S."/>
            <person name="Martin F."/>
        </authorList>
    </citation>
    <scope>NUCLEOTIDE SEQUENCE [LARGE SCALE GENOMIC DNA]</scope>
    <source>
        <strain evidence="2">Foug A</strain>
    </source>
</reference>
<dbReference type="AlphaFoldDB" id="A0A0C2ZQL3"/>
<name>A0A0C2ZQL3_9AGAM</name>